<sequence>MPSPIIRSTGFENPTPPSPPHGRSRPHHRPRPAGQIRQPPTPRPIPPSSRLFIAQQAAHPRCPAHCPA</sequence>
<gene>
    <name evidence="2" type="ORF">FH972_012749</name>
    <name evidence="3" type="ORF">FH972_020428</name>
</gene>
<dbReference type="AlphaFoldDB" id="A0A5N6R5P0"/>
<accession>A0A5N6R5P0</accession>
<dbReference type="EMBL" id="CM017325">
    <property type="protein sequence ID" value="KAE8055941.1"/>
    <property type="molecule type" value="Genomic_DNA"/>
</dbReference>
<evidence type="ECO:0000313" key="2">
    <source>
        <dbReference type="EMBL" id="KAE8055941.1"/>
    </source>
</evidence>
<name>A0A5N6R5P0_9ROSI</name>
<evidence type="ECO:0000313" key="4">
    <source>
        <dbReference type="Proteomes" id="UP000327013"/>
    </source>
</evidence>
<proteinExistence type="predicted"/>
<protein>
    <submittedName>
        <fullName evidence="2">Uncharacterized protein</fullName>
    </submittedName>
</protein>
<reference evidence="2 4" key="1">
    <citation type="submission" date="2019-06" db="EMBL/GenBank/DDBJ databases">
        <title>A chromosomal-level reference genome of Carpinus fangiana (Coryloideae, Betulaceae).</title>
        <authorList>
            <person name="Yang X."/>
            <person name="Wang Z."/>
            <person name="Zhang L."/>
            <person name="Hao G."/>
            <person name="Liu J."/>
            <person name="Yang Y."/>
        </authorList>
    </citation>
    <scope>NUCLEOTIDE SEQUENCE [LARGE SCALE GENOMIC DNA]</scope>
    <source>
        <strain evidence="2">Cfa_2016G</strain>
        <tissue evidence="2">Leaf</tissue>
    </source>
</reference>
<evidence type="ECO:0000313" key="3">
    <source>
        <dbReference type="EMBL" id="KAE8125648.1"/>
    </source>
</evidence>
<feature type="region of interest" description="Disordered" evidence="1">
    <location>
        <begin position="1"/>
        <end position="50"/>
    </location>
</feature>
<organism evidence="2 4">
    <name type="scientific">Carpinus fangiana</name>
    <dbReference type="NCBI Taxonomy" id="176857"/>
    <lineage>
        <taxon>Eukaryota</taxon>
        <taxon>Viridiplantae</taxon>
        <taxon>Streptophyta</taxon>
        <taxon>Embryophyta</taxon>
        <taxon>Tracheophyta</taxon>
        <taxon>Spermatophyta</taxon>
        <taxon>Magnoliopsida</taxon>
        <taxon>eudicotyledons</taxon>
        <taxon>Gunneridae</taxon>
        <taxon>Pentapetalae</taxon>
        <taxon>rosids</taxon>
        <taxon>fabids</taxon>
        <taxon>Fagales</taxon>
        <taxon>Betulaceae</taxon>
        <taxon>Carpinus</taxon>
    </lineage>
</organism>
<feature type="compositionally biased region" description="Basic residues" evidence="1">
    <location>
        <begin position="22"/>
        <end position="31"/>
    </location>
</feature>
<evidence type="ECO:0000256" key="1">
    <source>
        <dbReference type="SAM" id="MobiDB-lite"/>
    </source>
</evidence>
<dbReference type="EMBL" id="CM017328">
    <property type="protein sequence ID" value="KAE8125648.1"/>
    <property type="molecule type" value="Genomic_DNA"/>
</dbReference>
<dbReference type="Proteomes" id="UP000327013">
    <property type="component" value="Chromosome 5"/>
</dbReference>
<keyword evidence="4" id="KW-1185">Reference proteome</keyword>
<dbReference type="Proteomes" id="UP000327013">
    <property type="component" value="Chromosome 8"/>
</dbReference>